<keyword evidence="3" id="KW-0238">DNA-binding</keyword>
<proteinExistence type="predicted"/>
<keyword evidence="6" id="KW-1185">Reference proteome</keyword>
<gene>
    <name evidence="5" type="ORF">AFERRID_01260</name>
</gene>
<dbReference type="PANTHER" id="PTHR30349">
    <property type="entry name" value="PHAGE INTEGRASE-RELATED"/>
    <property type="match status" value="1"/>
</dbReference>
<evidence type="ECO:0000256" key="1">
    <source>
        <dbReference type="ARBA" id="ARBA00022829"/>
    </source>
</evidence>
<dbReference type="Gene3D" id="1.10.443.10">
    <property type="entry name" value="Intergrase catalytic core"/>
    <property type="match status" value="1"/>
</dbReference>
<evidence type="ECO:0000313" key="6">
    <source>
        <dbReference type="Proteomes" id="UP000280188"/>
    </source>
</evidence>
<organism evidence="5 6">
    <name type="scientific">Acidithiobacillus ferridurans</name>
    <dbReference type="NCBI Taxonomy" id="1232575"/>
    <lineage>
        <taxon>Bacteria</taxon>
        <taxon>Pseudomonadati</taxon>
        <taxon>Pseudomonadota</taxon>
        <taxon>Acidithiobacillia</taxon>
        <taxon>Acidithiobacillales</taxon>
        <taxon>Acidithiobacillaceae</taxon>
        <taxon>Acidithiobacillus</taxon>
    </lineage>
</organism>
<dbReference type="InterPro" id="IPR010998">
    <property type="entry name" value="Integrase_recombinase_N"/>
</dbReference>
<keyword evidence="2" id="KW-0229">DNA integration</keyword>
<dbReference type="InterPro" id="IPR050090">
    <property type="entry name" value="Tyrosine_recombinase_XerCD"/>
</dbReference>
<dbReference type="InterPro" id="IPR002104">
    <property type="entry name" value="Integrase_catalytic"/>
</dbReference>
<dbReference type="GO" id="GO:0007059">
    <property type="term" value="P:chromosome segregation"/>
    <property type="evidence" value="ECO:0007669"/>
    <property type="project" value="UniProtKB-KW"/>
</dbReference>
<dbReference type="GO" id="GO:0015074">
    <property type="term" value="P:DNA integration"/>
    <property type="evidence" value="ECO:0007669"/>
    <property type="project" value="UniProtKB-KW"/>
</dbReference>
<dbReference type="PANTHER" id="PTHR30349:SF81">
    <property type="entry name" value="TYROSINE RECOMBINASE XERC"/>
    <property type="match status" value="1"/>
</dbReference>
<dbReference type="KEGG" id="afj:AFERRID_01260"/>
<accession>A0A2Z6IEC6</accession>
<name>A0A2Z6IEC6_ACIFI</name>
<reference evidence="5 6" key="1">
    <citation type="journal article" date="2018" name="Microbiol. Resour. Announc.">
        <title>Complete Genome Sequence of Acidithiobacillus ferridurans JCM 18981.</title>
        <authorList>
            <person name="Miyauchi T."/>
            <person name="Kouzuma A."/>
            <person name="Abe T."/>
            <person name="Watanabe K."/>
        </authorList>
    </citation>
    <scope>NUCLEOTIDE SEQUENCE [LARGE SCALE GENOMIC DNA]</scope>
    <source>
        <strain evidence="6">ATCC 33020 / DSM 29468 / JCM 18981 / 11Fe</strain>
    </source>
</reference>
<dbReference type="Pfam" id="PF00589">
    <property type="entry name" value="Phage_integrase"/>
    <property type="match status" value="1"/>
</dbReference>
<dbReference type="Gene3D" id="1.10.150.130">
    <property type="match status" value="1"/>
</dbReference>
<keyword evidence="4" id="KW-0233">DNA recombination</keyword>
<evidence type="ECO:0000256" key="3">
    <source>
        <dbReference type="ARBA" id="ARBA00023125"/>
    </source>
</evidence>
<evidence type="ECO:0000313" key="5">
    <source>
        <dbReference type="EMBL" id="BBF63908.1"/>
    </source>
</evidence>
<evidence type="ECO:0000256" key="4">
    <source>
        <dbReference type="ARBA" id="ARBA00023172"/>
    </source>
</evidence>
<dbReference type="SUPFAM" id="SSF56349">
    <property type="entry name" value="DNA breaking-rejoining enzymes"/>
    <property type="match status" value="1"/>
</dbReference>
<keyword evidence="1" id="KW-0159">Chromosome partition</keyword>
<protein>
    <submittedName>
        <fullName evidence="5">Tyrosine recombinase XerD</fullName>
    </submittedName>
</protein>
<dbReference type="AlphaFoldDB" id="A0A2Z6IEC6"/>
<evidence type="ECO:0000256" key="2">
    <source>
        <dbReference type="ARBA" id="ARBA00022908"/>
    </source>
</evidence>
<dbReference type="InterPro" id="IPR013762">
    <property type="entry name" value="Integrase-like_cat_sf"/>
</dbReference>
<sequence length="352" mass="39951">MRVIRGQWPPTAVPSTPTEVFQQQICQGYAQCLITDRGLAMETIAGRRNEGERFLRWLGERGGSVRMLDLTCELVDAYVTFRASTLSRRSRKLMACQLRSFLCYLYSNGRITRDLARLVIAPKLYALETIPSAFRDEEVRAIIEAARQDRSPKGLRDYAILLLLDTYGLRDLEVVRLQLEDVDWRTDRLYIRRSKTGSESILPLLSTVGEAILAYLRNGRPKTSGREIFIRTLAPYHRLSSLYQMIQGRLAQANIRPAGKHGAHAFRHARAISLLRANVSLKQIGDILVHHTLPTLARDRRIAQGITQAPTTSQYGTDFYQSIWRAAGRVGLPLQACPIRRCCHQANSFTQQ</sequence>
<dbReference type="GO" id="GO:0006310">
    <property type="term" value="P:DNA recombination"/>
    <property type="evidence" value="ECO:0007669"/>
    <property type="project" value="UniProtKB-KW"/>
</dbReference>
<dbReference type="EMBL" id="AP018795">
    <property type="protein sequence ID" value="BBF63908.1"/>
    <property type="molecule type" value="Genomic_DNA"/>
</dbReference>
<dbReference type="GO" id="GO:0003677">
    <property type="term" value="F:DNA binding"/>
    <property type="evidence" value="ECO:0007669"/>
    <property type="project" value="UniProtKB-KW"/>
</dbReference>
<dbReference type="PROSITE" id="PS51898">
    <property type="entry name" value="TYR_RECOMBINASE"/>
    <property type="match status" value="1"/>
</dbReference>
<dbReference type="Proteomes" id="UP000280188">
    <property type="component" value="Chromosome"/>
</dbReference>
<dbReference type="InterPro" id="IPR011010">
    <property type="entry name" value="DNA_brk_join_enz"/>
</dbReference>